<sequence length="78" mass="9020">MTKNNFNLQDFFLNQVRKDNTAVTIYLINGFQIKGFVRGFDSFTVVMDVEGKQQMVYKHAISTIMPAKPVNIMMEKPE</sequence>
<proteinExistence type="inferred from homology"/>
<dbReference type="Pfam" id="PF17209">
    <property type="entry name" value="Hfq"/>
    <property type="match status" value="1"/>
</dbReference>
<name>A0A3G1KP98_FORW1</name>
<evidence type="ECO:0000256" key="1">
    <source>
        <dbReference type="ARBA" id="ARBA00022884"/>
    </source>
</evidence>
<dbReference type="PANTHER" id="PTHR34772">
    <property type="entry name" value="RNA-BINDING PROTEIN HFQ"/>
    <property type="match status" value="1"/>
</dbReference>
<comment type="similarity">
    <text evidence="3">Belongs to the Hfq family.</text>
</comment>
<evidence type="ECO:0000256" key="3">
    <source>
        <dbReference type="HAMAP-Rule" id="MF_00436"/>
    </source>
</evidence>
<dbReference type="OrthoDB" id="9799751at2"/>
<keyword evidence="1 3" id="KW-0694">RNA-binding</keyword>
<gene>
    <name evidence="3" type="primary">hfq</name>
    <name evidence="5" type="ORF">DCMF_05130</name>
</gene>
<protein>
    <recommendedName>
        <fullName evidence="3">RNA-binding protein Hfq</fullName>
    </recommendedName>
</protein>
<dbReference type="Gene3D" id="2.30.30.100">
    <property type="match status" value="1"/>
</dbReference>
<dbReference type="Proteomes" id="UP000323521">
    <property type="component" value="Chromosome"/>
</dbReference>
<evidence type="ECO:0000259" key="4">
    <source>
        <dbReference type="PROSITE" id="PS52002"/>
    </source>
</evidence>
<evidence type="ECO:0000313" key="5">
    <source>
        <dbReference type="EMBL" id="ATW24250.1"/>
    </source>
</evidence>
<dbReference type="FunFam" id="2.30.30.100:FF:000012">
    <property type="entry name" value="RNA-binding protein Hfq"/>
    <property type="match status" value="1"/>
</dbReference>
<evidence type="ECO:0000313" key="6">
    <source>
        <dbReference type="Proteomes" id="UP000323521"/>
    </source>
</evidence>
<dbReference type="PANTHER" id="PTHR34772:SF1">
    <property type="entry name" value="RNA-BINDING PROTEIN HFQ"/>
    <property type="match status" value="1"/>
</dbReference>
<accession>A0A3G1KP98</accession>
<comment type="function">
    <text evidence="3">RNA chaperone that binds small regulatory RNA (sRNAs) and mRNAs to facilitate mRNA translational regulation in response to envelope stress, environmental stress and changes in metabolite concentrations. Also binds with high specificity to tRNAs.</text>
</comment>
<dbReference type="GO" id="GO:0003723">
    <property type="term" value="F:RNA binding"/>
    <property type="evidence" value="ECO:0007669"/>
    <property type="project" value="UniProtKB-UniRule"/>
</dbReference>
<dbReference type="HAMAP" id="MF_00436">
    <property type="entry name" value="Hfq"/>
    <property type="match status" value="1"/>
</dbReference>
<dbReference type="NCBIfam" id="TIGR02383">
    <property type="entry name" value="Hfq"/>
    <property type="match status" value="1"/>
</dbReference>
<dbReference type="GO" id="GO:0043487">
    <property type="term" value="P:regulation of RNA stability"/>
    <property type="evidence" value="ECO:0007669"/>
    <property type="project" value="TreeGrafter"/>
</dbReference>
<dbReference type="GO" id="GO:0045974">
    <property type="term" value="P:regulation of translation, ncRNA-mediated"/>
    <property type="evidence" value="ECO:0007669"/>
    <property type="project" value="TreeGrafter"/>
</dbReference>
<reference evidence="5 6" key="1">
    <citation type="submission" date="2016-10" db="EMBL/GenBank/DDBJ databases">
        <title>Complete Genome Sequence of Peptococcaceae strain DCMF.</title>
        <authorList>
            <person name="Edwards R.J."/>
            <person name="Holland S.I."/>
            <person name="Deshpande N.P."/>
            <person name="Wong Y.K."/>
            <person name="Ertan H."/>
            <person name="Manefield M."/>
            <person name="Russell T.L."/>
            <person name="Lee M.J."/>
        </authorList>
    </citation>
    <scope>NUCLEOTIDE SEQUENCE [LARGE SCALE GENOMIC DNA]</scope>
    <source>
        <strain evidence="5 6">DCMF</strain>
    </source>
</reference>
<dbReference type="NCBIfam" id="NF001602">
    <property type="entry name" value="PRK00395.1"/>
    <property type="match status" value="1"/>
</dbReference>
<organism evidence="5 6">
    <name type="scientific">Formimonas warabiya</name>
    <dbReference type="NCBI Taxonomy" id="1761012"/>
    <lineage>
        <taxon>Bacteria</taxon>
        <taxon>Bacillati</taxon>
        <taxon>Bacillota</taxon>
        <taxon>Clostridia</taxon>
        <taxon>Eubacteriales</taxon>
        <taxon>Peptococcaceae</taxon>
        <taxon>Candidatus Formimonas</taxon>
    </lineage>
</organism>
<evidence type="ECO:0000256" key="2">
    <source>
        <dbReference type="ARBA" id="ARBA00023016"/>
    </source>
</evidence>
<comment type="subunit">
    <text evidence="3">Homohexamer.</text>
</comment>
<dbReference type="GO" id="GO:0006355">
    <property type="term" value="P:regulation of DNA-templated transcription"/>
    <property type="evidence" value="ECO:0007669"/>
    <property type="project" value="InterPro"/>
</dbReference>
<keyword evidence="2 3" id="KW-0346">Stress response</keyword>
<dbReference type="EMBL" id="CP017634">
    <property type="protein sequence ID" value="ATW24250.1"/>
    <property type="molecule type" value="Genomic_DNA"/>
</dbReference>
<dbReference type="InterPro" id="IPR010920">
    <property type="entry name" value="LSM_dom_sf"/>
</dbReference>
<dbReference type="SUPFAM" id="SSF50182">
    <property type="entry name" value="Sm-like ribonucleoproteins"/>
    <property type="match status" value="1"/>
</dbReference>
<dbReference type="CDD" id="cd01716">
    <property type="entry name" value="Hfq"/>
    <property type="match status" value="1"/>
</dbReference>
<dbReference type="InterPro" id="IPR005001">
    <property type="entry name" value="Hfq"/>
</dbReference>
<dbReference type="PROSITE" id="PS52002">
    <property type="entry name" value="SM"/>
    <property type="match status" value="1"/>
</dbReference>
<dbReference type="KEGG" id="fwa:DCMF_05130"/>
<feature type="domain" description="Sm" evidence="4">
    <location>
        <begin position="10"/>
        <end position="70"/>
    </location>
</feature>
<dbReference type="RefSeq" id="WP_148133432.1">
    <property type="nucleotide sequence ID" value="NZ_CP017634.1"/>
</dbReference>
<dbReference type="InterPro" id="IPR047575">
    <property type="entry name" value="Sm"/>
</dbReference>
<keyword evidence="6" id="KW-1185">Reference proteome</keyword>
<dbReference type="GO" id="GO:0005829">
    <property type="term" value="C:cytosol"/>
    <property type="evidence" value="ECO:0007669"/>
    <property type="project" value="TreeGrafter"/>
</dbReference>
<dbReference type="AlphaFoldDB" id="A0A3G1KP98"/>